<dbReference type="Proteomes" id="UP000636479">
    <property type="component" value="Unassembled WGS sequence"/>
</dbReference>
<evidence type="ECO:0000313" key="3">
    <source>
        <dbReference type="Proteomes" id="UP000636479"/>
    </source>
</evidence>
<feature type="compositionally biased region" description="Low complexity" evidence="1">
    <location>
        <begin position="230"/>
        <end position="250"/>
    </location>
</feature>
<keyword evidence="3" id="KW-1185">Reference proteome</keyword>
<name>A0A8H6RY09_9AGAR</name>
<reference evidence="2" key="1">
    <citation type="submission" date="2020-05" db="EMBL/GenBank/DDBJ databases">
        <title>Mycena genomes resolve the evolution of fungal bioluminescence.</title>
        <authorList>
            <person name="Tsai I.J."/>
        </authorList>
    </citation>
    <scope>NUCLEOTIDE SEQUENCE</scope>
    <source>
        <strain evidence="2">171206Taipei</strain>
    </source>
</reference>
<feature type="region of interest" description="Disordered" evidence="1">
    <location>
        <begin position="230"/>
        <end position="265"/>
    </location>
</feature>
<protein>
    <submittedName>
        <fullName evidence="2">Uncharacterized protein</fullName>
    </submittedName>
</protein>
<dbReference type="AlphaFoldDB" id="A0A8H6RY09"/>
<proteinExistence type="predicted"/>
<sequence>MQSSKKDSTQVLRAGAWAIMTLNPFNSLAHEHLDDIEALNMVSTLRPKQYVVYIVKELQNPHPQGRPRDVWEFQVELLMQGLPPTDREACLDSSMCIPIFPETYHPTNSRLPLRTSSPDPDFDFPFPFRNGYLAPLFASLIVRATVTQANEGLWMLSPREQSAHDFWAIQDCIKTETWAEHGEGIFDQWWERAGMVSPSELGCGQAASQIIEFTPRHAWMNKDLPPTPSSFSMSMNSASSSSSRSSTASPLLDSVSKVKANSKSPPRRWYDFNLSPFPAPEKLKALPPRGLISDLGPHPLDGLTPTVTLNPDLFSILADATADERANWKLETPEEFYKELHKLKVLVHP</sequence>
<gene>
    <name evidence="2" type="ORF">MIND_01359400</name>
</gene>
<dbReference type="OrthoDB" id="3006226at2759"/>
<organism evidence="2 3">
    <name type="scientific">Mycena indigotica</name>
    <dbReference type="NCBI Taxonomy" id="2126181"/>
    <lineage>
        <taxon>Eukaryota</taxon>
        <taxon>Fungi</taxon>
        <taxon>Dikarya</taxon>
        <taxon>Basidiomycota</taxon>
        <taxon>Agaricomycotina</taxon>
        <taxon>Agaricomycetes</taxon>
        <taxon>Agaricomycetidae</taxon>
        <taxon>Agaricales</taxon>
        <taxon>Marasmiineae</taxon>
        <taxon>Mycenaceae</taxon>
        <taxon>Mycena</taxon>
    </lineage>
</organism>
<dbReference type="RefSeq" id="XP_037213579.1">
    <property type="nucleotide sequence ID" value="XM_037370023.1"/>
</dbReference>
<accession>A0A8H6RY09</accession>
<evidence type="ECO:0000256" key="1">
    <source>
        <dbReference type="SAM" id="MobiDB-lite"/>
    </source>
</evidence>
<comment type="caution">
    <text evidence="2">The sequence shown here is derived from an EMBL/GenBank/DDBJ whole genome shotgun (WGS) entry which is preliminary data.</text>
</comment>
<dbReference type="GeneID" id="59352539"/>
<evidence type="ECO:0000313" key="2">
    <source>
        <dbReference type="EMBL" id="KAF7289850.1"/>
    </source>
</evidence>
<dbReference type="EMBL" id="JACAZF010000016">
    <property type="protein sequence ID" value="KAF7289850.1"/>
    <property type="molecule type" value="Genomic_DNA"/>
</dbReference>